<keyword evidence="3" id="KW-1185">Reference proteome</keyword>
<dbReference type="AlphaFoldDB" id="X5H4P5"/>
<accession>X5H4P5</accession>
<dbReference type="HOGENOM" id="CLU_485573_0_0_5"/>
<gene>
    <name evidence="2" type="ORF">NHE_0583</name>
</gene>
<feature type="compositionally biased region" description="Polar residues" evidence="1">
    <location>
        <begin position="429"/>
        <end position="439"/>
    </location>
</feature>
<organism evidence="2 3">
    <name type="scientific">Neorickettsia helminthoeca str. Oregon</name>
    <dbReference type="NCBI Taxonomy" id="1286528"/>
    <lineage>
        <taxon>Bacteria</taxon>
        <taxon>Pseudomonadati</taxon>
        <taxon>Pseudomonadota</taxon>
        <taxon>Alphaproteobacteria</taxon>
        <taxon>Rickettsiales</taxon>
        <taxon>Anaplasmataceae</taxon>
        <taxon>Neorickettsia</taxon>
    </lineage>
</organism>
<dbReference type="EMBL" id="CP007481">
    <property type="protein sequence ID" value="AHX11521.1"/>
    <property type="molecule type" value="Genomic_DNA"/>
</dbReference>
<feature type="compositionally biased region" description="Basic and acidic residues" evidence="1">
    <location>
        <begin position="479"/>
        <end position="490"/>
    </location>
</feature>
<protein>
    <submittedName>
        <fullName evidence="2">Uncharacterized protein</fullName>
    </submittedName>
</protein>
<dbReference type="Proteomes" id="UP000023755">
    <property type="component" value="Chromosome"/>
</dbReference>
<feature type="region of interest" description="Disordered" evidence="1">
    <location>
        <begin position="377"/>
        <end position="409"/>
    </location>
</feature>
<feature type="compositionally biased region" description="Polar residues" evidence="1">
    <location>
        <begin position="552"/>
        <end position="561"/>
    </location>
</feature>
<dbReference type="RefSeq" id="WP_038559687.1">
    <property type="nucleotide sequence ID" value="NZ_CP007481.1"/>
</dbReference>
<evidence type="ECO:0000256" key="1">
    <source>
        <dbReference type="SAM" id="MobiDB-lite"/>
    </source>
</evidence>
<evidence type="ECO:0000313" key="2">
    <source>
        <dbReference type="EMBL" id="AHX11521.1"/>
    </source>
</evidence>
<dbReference type="KEGG" id="nhm:NHE_0583"/>
<evidence type="ECO:0000313" key="3">
    <source>
        <dbReference type="Proteomes" id="UP000023755"/>
    </source>
</evidence>
<feature type="region of interest" description="Disordered" evidence="1">
    <location>
        <begin position="428"/>
        <end position="561"/>
    </location>
</feature>
<reference evidence="2 3" key="1">
    <citation type="submission" date="2014-03" db="EMBL/GenBank/DDBJ databases">
        <title>Sequencing and Comparison of Genomes and Transcriptome Profiles of Human Ehrlichiosis Agents.</title>
        <authorList>
            <person name="Lin M."/>
            <person name="Daugherty S.C."/>
            <person name="Nagaraj S."/>
            <person name="Cheng Z."/>
            <person name="Xiong Q."/>
            <person name="Lin F.-Y."/>
            <person name="Sengamalay N."/>
            <person name="Ott S."/>
            <person name="Godinez A."/>
            <person name="Tallon L.J."/>
            <person name="Sadzewicz L."/>
            <person name="Fraser C.M."/>
            <person name="Dunning Hotopp J.C."/>
            <person name="Rikihisa Y."/>
        </authorList>
    </citation>
    <scope>NUCLEOTIDE SEQUENCE [LARGE SCALE GENOMIC DNA]</scope>
    <source>
        <strain evidence="2 3">Oregon</strain>
    </source>
</reference>
<name>X5H4P5_9RICK</name>
<feature type="compositionally biased region" description="Polar residues" evidence="1">
    <location>
        <begin position="226"/>
        <end position="239"/>
    </location>
</feature>
<sequence length="561" mass="59646">MLPDYITKEIVPKLGRAASILTRSMHMQGGATDTRKEVKKLLAEVTSDLKKVKSKYEPDLAAGVRDVYGHISAALIAVPGKPGPSGCLMSDRERGSSVANCHKYMERALALTKRLALQSLPDKCAPEEKELVYKLMAYLDSSLPSGKGGESIQQLLEGAKRGLGDIMTDINNPETRDAIGRYAESHLLTGGSTQYKNPSEYVTHRLGIVAECVTGYTLDLMSALEQSTRSHNTPEQQATVERGTGALNSERPRESVTEKPSAPTLEALDLAASPEQIEKAQEKGDEGIKAKPTLAERVRTILHAGNPLEMFADALARVVGTLGLMVDKMKSILPDVKGRRASSSTRDLREHVEGTDMTMEEVCDTLSLTAEEVRELLQEGKRAQQSSSHGTESPTQGASASTPELITPEPIKATKVETTLETFKAAVSGVSTASPSQATVVEEKQAVPPKPSVKTKPKAFTSPGAEDLGSIRAGLKPTPKPEPKAPEHSQLEGLQQAIRGLKHVSRPPEGGRSTGSQSMSEALSTALSGLKGVQQGQSDKGASSAPGATPGQPDQGQGASR</sequence>
<proteinExistence type="predicted"/>
<feature type="compositionally biased region" description="Polar residues" evidence="1">
    <location>
        <begin position="383"/>
        <end position="404"/>
    </location>
</feature>
<feature type="compositionally biased region" description="Polar residues" evidence="1">
    <location>
        <begin position="514"/>
        <end position="527"/>
    </location>
</feature>
<feature type="region of interest" description="Disordered" evidence="1">
    <location>
        <begin position="226"/>
        <end position="263"/>
    </location>
</feature>